<keyword evidence="3" id="KW-1185">Reference proteome</keyword>
<feature type="compositionally biased region" description="Polar residues" evidence="1">
    <location>
        <begin position="85"/>
        <end position="98"/>
    </location>
</feature>
<feature type="compositionally biased region" description="Low complexity" evidence="1">
    <location>
        <begin position="31"/>
        <end position="47"/>
    </location>
</feature>
<evidence type="ECO:0000313" key="2">
    <source>
        <dbReference type="EMBL" id="RXH69015.1"/>
    </source>
</evidence>
<dbReference type="STRING" id="3750.A0A498HHN5"/>
<reference evidence="2 3" key="1">
    <citation type="submission" date="2018-10" db="EMBL/GenBank/DDBJ databases">
        <title>A high-quality apple genome assembly.</title>
        <authorList>
            <person name="Hu J."/>
        </authorList>
    </citation>
    <scope>NUCLEOTIDE SEQUENCE [LARGE SCALE GENOMIC DNA]</scope>
    <source>
        <strain evidence="3">cv. HFTH1</strain>
        <tissue evidence="2">Young leaf</tissue>
    </source>
</reference>
<evidence type="ECO:0000313" key="3">
    <source>
        <dbReference type="Proteomes" id="UP000290289"/>
    </source>
</evidence>
<feature type="region of interest" description="Disordered" evidence="1">
    <location>
        <begin position="22"/>
        <end position="98"/>
    </location>
</feature>
<name>A0A498HHN5_MALDO</name>
<dbReference type="Proteomes" id="UP000290289">
    <property type="component" value="Chromosome 17"/>
</dbReference>
<dbReference type="AlphaFoldDB" id="A0A498HHN5"/>
<accession>A0A498HHN5</accession>
<sequence length="98" mass="11043">MMIHLRYSGKLLTPTRLQTLAHHHRTRNAVSSPQSRSTLRSSSPTGLRSDRKFILHAVPSFPPPIPNRNSKEGIDEIGNDDEATNKNNWTTQKESNKA</sequence>
<protein>
    <submittedName>
        <fullName evidence="2">Uncharacterized protein</fullName>
    </submittedName>
</protein>
<dbReference type="EMBL" id="RDQH01000343">
    <property type="protein sequence ID" value="RXH69015.1"/>
    <property type="molecule type" value="Genomic_DNA"/>
</dbReference>
<evidence type="ECO:0000256" key="1">
    <source>
        <dbReference type="SAM" id="MobiDB-lite"/>
    </source>
</evidence>
<organism evidence="2 3">
    <name type="scientific">Malus domestica</name>
    <name type="common">Apple</name>
    <name type="synonym">Pyrus malus</name>
    <dbReference type="NCBI Taxonomy" id="3750"/>
    <lineage>
        <taxon>Eukaryota</taxon>
        <taxon>Viridiplantae</taxon>
        <taxon>Streptophyta</taxon>
        <taxon>Embryophyta</taxon>
        <taxon>Tracheophyta</taxon>
        <taxon>Spermatophyta</taxon>
        <taxon>Magnoliopsida</taxon>
        <taxon>eudicotyledons</taxon>
        <taxon>Gunneridae</taxon>
        <taxon>Pentapetalae</taxon>
        <taxon>rosids</taxon>
        <taxon>fabids</taxon>
        <taxon>Rosales</taxon>
        <taxon>Rosaceae</taxon>
        <taxon>Amygdaloideae</taxon>
        <taxon>Maleae</taxon>
        <taxon>Malus</taxon>
    </lineage>
</organism>
<gene>
    <name evidence="2" type="ORF">DVH24_031348</name>
</gene>
<comment type="caution">
    <text evidence="2">The sequence shown here is derived from an EMBL/GenBank/DDBJ whole genome shotgun (WGS) entry which is preliminary data.</text>
</comment>
<proteinExistence type="predicted"/>